<evidence type="ECO:0000313" key="12">
    <source>
        <dbReference type="Proteomes" id="UP000500930"/>
    </source>
</evidence>
<dbReference type="InterPro" id="IPR025857">
    <property type="entry name" value="MacB_PCD"/>
</dbReference>
<keyword evidence="5 8" id="KW-0812">Transmembrane</keyword>
<keyword evidence="11" id="KW-0449">Lipoprotein</keyword>
<keyword evidence="6 8" id="KW-1133">Transmembrane helix</keyword>
<feature type="domain" description="MacB-like periplasmic core" evidence="10">
    <location>
        <begin position="25"/>
        <end position="234"/>
    </location>
</feature>
<evidence type="ECO:0000259" key="9">
    <source>
        <dbReference type="Pfam" id="PF02687"/>
    </source>
</evidence>
<dbReference type="Pfam" id="PF12704">
    <property type="entry name" value="MacB_PCD"/>
    <property type="match status" value="1"/>
</dbReference>
<evidence type="ECO:0000256" key="2">
    <source>
        <dbReference type="ARBA" id="ARBA00005236"/>
    </source>
</evidence>
<evidence type="ECO:0000256" key="1">
    <source>
        <dbReference type="ARBA" id="ARBA00004651"/>
    </source>
</evidence>
<protein>
    <submittedName>
        <fullName evidence="11">Lipoprotein-releasing system transmembrane protein LolC</fullName>
    </submittedName>
</protein>
<feature type="transmembrane region" description="Helical" evidence="8">
    <location>
        <begin position="20"/>
        <end position="46"/>
    </location>
</feature>
<comment type="similarity">
    <text evidence="2">Belongs to the ABC-4 integral membrane protein family. LolC/E subfamily.</text>
</comment>
<dbReference type="GO" id="GO:0098797">
    <property type="term" value="C:plasma membrane protein complex"/>
    <property type="evidence" value="ECO:0007669"/>
    <property type="project" value="TreeGrafter"/>
</dbReference>
<feature type="transmembrane region" description="Helical" evidence="8">
    <location>
        <begin position="373"/>
        <end position="393"/>
    </location>
</feature>
<evidence type="ECO:0000259" key="10">
    <source>
        <dbReference type="Pfam" id="PF12704"/>
    </source>
</evidence>
<evidence type="ECO:0000256" key="4">
    <source>
        <dbReference type="ARBA" id="ARBA00022475"/>
    </source>
</evidence>
<evidence type="ECO:0000256" key="6">
    <source>
        <dbReference type="ARBA" id="ARBA00022989"/>
    </source>
</evidence>
<comment type="subcellular location">
    <subcellularLocation>
        <location evidence="1">Cell membrane</location>
        <topology evidence="1">Multi-pass membrane protein</topology>
    </subcellularLocation>
</comment>
<dbReference type="GO" id="GO:0044874">
    <property type="term" value="P:lipoprotein localization to outer membrane"/>
    <property type="evidence" value="ECO:0007669"/>
    <property type="project" value="TreeGrafter"/>
</dbReference>
<dbReference type="AlphaFoldDB" id="A0A858PZB9"/>
<dbReference type="InterPro" id="IPR003838">
    <property type="entry name" value="ABC3_permease_C"/>
</dbReference>
<evidence type="ECO:0000313" key="11">
    <source>
        <dbReference type="EMBL" id="QJC27951.1"/>
    </source>
</evidence>
<dbReference type="KEGG" id="aplt:ANPL_04540"/>
<proteinExistence type="inferred from homology"/>
<dbReference type="InterPro" id="IPR051447">
    <property type="entry name" value="Lipoprotein-release_system"/>
</dbReference>
<feature type="transmembrane region" description="Helical" evidence="8">
    <location>
        <begin position="305"/>
        <end position="331"/>
    </location>
</feature>
<dbReference type="GO" id="GO:0042953">
    <property type="term" value="P:lipoprotein transport"/>
    <property type="evidence" value="ECO:0007669"/>
    <property type="project" value="InterPro"/>
</dbReference>
<dbReference type="Proteomes" id="UP000500930">
    <property type="component" value="Chromosome"/>
</dbReference>
<dbReference type="PANTHER" id="PTHR30489:SF0">
    <property type="entry name" value="LIPOPROTEIN-RELEASING SYSTEM TRANSMEMBRANE PROTEIN LOLE"/>
    <property type="match status" value="1"/>
</dbReference>
<dbReference type="PANTHER" id="PTHR30489">
    <property type="entry name" value="LIPOPROTEIN-RELEASING SYSTEM TRANSMEMBRANE PROTEIN LOLE"/>
    <property type="match status" value="1"/>
</dbReference>
<organism evidence="11 12">
    <name type="scientific">Anaplasma platys</name>
    <dbReference type="NCBI Taxonomy" id="949"/>
    <lineage>
        <taxon>Bacteria</taxon>
        <taxon>Pseudomonadati</taxon>
        <taxon>Pseudomonadota</taxon>
        <taxon>Alphaproteobacteria</taxon>
        <taxon>Rickettsiales</taxon>
        <taxon>Anaplasmataceae</taxon>
        <taxon>Anaplasma</taxon>
    </lineage>
</organism>
<dbReference type="EMBL" id="CP046391">
    <property type="protein sequence ID" value="QJC27951.1"/>
    <property type="molecule type" value="Genomic_DNA"/>
</dbReference>
<evidence type="ECO:0000256" key="7">
    <source>
        <dbReference type="ARBA" id="ARBA00023136"/>
    </source>
</evidence>
<name>A0A858PZB9_9RICK</name>
<reference evidence="11 12" key="1">
    <citation type="journal article" date="2020" name="Pathogens">
        <title>First Whole Genome Sequence of Anaplasma platys, an Obligate Intracellular Rickettsial Pathogen of Dogs.</title>
        <authorList>
            <person name="Llanes A."/>
            <person name="Rajeev S."/>
        </authorList>
    </citation>
    <scope>NUCLEOTIDE SEQUENCE [LARGE SCALE GENOMIC DNA]</scope>
    <source>
        <strain evidence="11 12">S3</strain>
    </source>
</reference>
<evidence type="ECO:0000256" key="3">
    <source>
        <dbReference type="ARBA" id="ARBA00022448"/>
    </source>
</evidence>
<keyword evidence="4" id="KW-1003">Cell membrane</keyword>
<feature type="domain" description="ABC3 transporter permease C-terminal" evidence="9">
    <location>
        <begin position="263"/>
        <end position="397"/>
    </location>
</feature>
<dbReference type="NCBIfam" id="TIGR02212">
    <property type="entry name" value="lolCE"/>
    <property type="match status" value="1"/>
</dbReference>
<feature type="transmembrane region" description="Helical" evidence="8">
    <location>
        <begin position="261"/>
        <end position="285"/>
    </location>
</feature>
<evidence type="ECO:0000256" key="8">
    <source>
        <dbReference type="SAM" id="Phobius"/>
    </source>
</evidence>
<dbReference type="InterPro" id="IPR011925">
    <property type="entry name" value="LolCE_TM"/>
</dbReference>
<accession>A0A858PZB9</accession>
<dbReference type="Pfam" id="PF02687">
    <property type="entry name" value="FtsX"/>
    <property type="match status" value="1"/>
</dbReference>
<keyword evidence="12" id="KW-1185">Reference proteome</keyword>
<gene>
    <name evidence="11" type="primary">lolC</name>
    <name evidence="11" type="ORF">ANPL_04540</name>
</gene>
<sequence length="404" mass="43907">MGLEWLLARRYLSSKHGRFLCSLMSVLSILGISIGVATLISVMAVMNGFSAKLLDSILGMNGHVTVYCHRGENCQNSLAEIKATEGVVSAVPVVEGQALLKSKSAAIGAVVRGMEMSEIHRKLLEYMVSGNVTELQPGIILGSRLAESLNVNYGDEITVVSSVDARTILGSAPRTQKHKVTGIFNVGMYEYDSAFSYIPLPSAQVLFGYENSAKYIEVQLSDAEKSSAILAPIKEKTRMRVEDWKTQQGHYLYALQLERDAMFFILVLIIVVAAFNIISCVTLLVQEKIRSVAMLRTMGLSKFAVIRVFCISGMCIGVIGTAIGCCMGVLFSVNIERISDFLATFDKGAFFASIAYCLEGISTEMIFLDVIKAAALALGVTLVSTLPPAIMAARKHPVDILKYE</sequence>
<keyword evidence="7 8" id="KW-0472">Membrane</keyword>
<evidence type="ECO:0000256" key="5">
    <source>
        <dbReference type="ARBA" id="ARBA00022692"/>
    </source>
</evidence>
<keyword evidence="3" id="KW-0813">Transport</keyword>
<dbReference type="RefSeq" id="WP_169193539.1">
    <property type="nucleotide sequence ID" value="NZ_CP046391.1"/>
</dbReference>